<keyword evidence="2" id="KW-1185">Reference proteome</keyword>
<dbReference type="RefSeq" id="WP_354662939.1">
    <property type="nucleotide sequence ID" value="NZ_JBEXAC010000002.1"/>
</dbReference>
<dbReference type="InterPro" id="IPR032329">
    <property type="entry name" value="DUF4855"/>
</dbReference>
<sequence length="388" mass="44757">MNCLNITSKLFYWGLGLLFIGSIASCKKGYRDLEQDSALGSDLKKATFTTNVTPPKTKARDMVLIYGAGTDNIGQQWDYYAFHPYVVYKNAQNQYDWMFDGFLLLELKDQWDYSFTVGHGDPNKPAQKANWNTLLDKYFTTGRSLHALDQAIDDATWSAGQPPTKRKIVIGIPEPLKSVGMNWGMVDGVWLNFQNDAHRTAACKWFIDEVVTRFSSANFRHLVLDGFYWIGEDVGDAQNVTLDVSNYLGTKNYSFTWIPWWQSPGYNNPQVFGFSDTYLQPNYYFYSNVPYSRLQDACNAAYANGTYLEAEFDDNVLYYAAYRNKMYEYLDVFGTNNVYSSMKLTYYQSQSTILKLFTQKDYHPTLDSLYRKFCEIVTARQKVVNPPY</sequence>
<dbReference type="EMBL" id="JBEXAC010000002">
    <property type="protein sequence ID" value="MET7000379.1"/>
    <property type="molecule type" value="Genomic_DNA"/>
</dbReference>
<accession>A0ABV2TBH2</accession>
<reference evidence="1 2" key="1">
    <citation type="submission" date="2024-06" db="EMBL/GenBank/DDBJ databases">
        <title>Chitinophaga defluvii sp. nov., isolated from municipal sewage.</title>
        <authorList>
            <person name="Zhang L."/>
        </authorList>
    </citation>
    <scope>NUCLEOTIDE SEQUENCE [LARGE SCALE GENOMIC DNA]</scope>
    <source>
        <strain evidence="1 2">H8</strain>
    </source>
</reference>
<dbReference type="Pfam" id="PF16147">
    <property type="entry name" value="DUF4855"/>
    <property type="match status" value="1"/>
</dbReference>
<dbReference type="Proteomes" id="UP001549749">
    <property type="component" value="Unassembled WGS sequence"/>
</dbReference>
<gene>
    <name evidence="1" type="ORF">ABR189_23510</name>
</gene>
<name>A0ABV2TBH2_9BACT</name>
<protein>
    <submittedName>
        <fullName evidence="1">DUF4855 domain-containing protein</fullName>
    </submittedName>
</protein>
<evidence type="ECO:0000313" key="2">
    <source>
        <dbReference type="Proteomes" id="UP001549749"/>
    </source>
</evidence>
<evidence type="ECO:0000313" key="1">
    <source>
        <dbReference type="EMBL" id="MET7000379.1"/>
    </source>
</evidence>
<organism evidence="1 2">
    <name type="scientific">Chitinophaga defluvii</name>
    <dbReference type="NCBI Taxonomy" id="3163343"/>
    <lineage>
        <taxon>Bacteria</taxon>
        <taxon>Pseudomonadati</taxon>
        <taxon>Bacteroidota</taxon>
        <taxon>Chitinophagia</taxon>
        <taxon>Chitinophagales</taxon>
        <taxon>Chitinophagaceae</taxon>
        <taxon>Chitinophaga</taxon>
    </lineage>
</organism>
<proteinExistence type="predicted"/>
<comment type="caution">
    <text evidence="1">The sequence shown here is derived from an EMBL/GenBank/DDBJ whole genome shotgun (WGS) entry which is preliminary data.</text>
</comment>